<proteinExistence type="predicted"/>
<organism evidence="2">
    <name type="scientific">viral metagenome</name>
    <dbReference type="NCBI Taxonomy" id="1070528"/>
    <lineage>
        <taxon>unclassified sequences</taxon>
        <taxon>metagenomes</taxon>
        <taxon>organismal metagenomes</taxon>
    </lineage>
</organism>
<evidence type="ECO:0000256" key="1">
    <source>
        <dbReference type="SAM" id="MobiDB-lite"/>
    </source>
</evidence>
<name>A0A6C0L063_9ZZZZ</name>
<sequence>MDTDKKRQQYEENLNSTEGSNKSSLSTQANSFNEINTNISDYSFDDILNILEIQLDSFKTYEAFQKETNEKINNYIAIFENLENYKLVDFFNKIKKFLFGTSEDNRNITEAQKLLAGDLNEQKVYRDTVTKLLTVDSRFRTNYKGTLSTDYSINLPYMINNVTELRLSDVEFPATFYPFQENFENNYIWLKYTFTYDTDTTNNISRYIYFYVTPANYYQSNLLEDMQAVIDAENVPLTITHNLNFDNDGGIGNGTGTITFEYTGDSDNSVVINDLELNFNASRILNSDSNYNVSHFIESGDPKIDKYYNAESPINYRQRMGWMLGFRESLYTGSTSHTSEGQLDVIGPRYIYLLVNDFNTSSNVNFFSNNETNLLADDILGRISLKTYAFSVQSQNDFVVYGEPRYFFGLVNIDKLQIKVIDEYGRTLDLNGMDFSFTIQMTVKYNISTGS</sequence>
<dbReference type="AlphaFoldDB" id="A0A6C0L063"/>
<feature type="compositionally biased region" description="Basic and acidic residues" evidence="1">
    <location>
        <begin position="1"/>
        <end position="10"/>
    </location>
</feature>
<evidence type="ECO:0000313" key="2">
    <source>
        <dbReference type="EMBL" id="QHU22310.1"/>
    </source>
</evidence>
<protein>
    <submittedName>
        <fullName evidence="2">Uncharacterized protein</fullName>
    </submittedName>
</protein>
<accession>A0A6C0L063</accession>
<feature type="region of interest" description="Disordered" evidence="1">
    <location>
        <begin position="1"/>
        <end position="26"/>
    </location>
</feature>
<feature type="compositionally biased region" description="Polar residues" evidence="1">
    <location>
        <begin position="11"/>
        <end position="26"/>
    </location>
</feature>
<reference evidence="2" key="1">
    <citation type="journal article" date="2020" name="Nature">
        <title>Giant virus diversity and host interactions through global metagenomics.</title>
        <authorList>
            <person name="Schulz F."/>
            <person name="Roux S."/>
            <person name="Paez-Espino D."/>
            <person name="Jungbluth S."/>
            <person name="Walsh D.A."/>
            <person name="Denef V.J."/>
            <person name="McMahon K.D."/>
            <person name="Konstantinidis K.T."/>
            <person name="Eloe-Fadrosh E.A."/>
            <person name="Kyrpides N.C."/>
            <person name="Woyke T."/>
        </authorList>
    </citation>
    <scope>NUCLEOTIDE SEQUENCE</scope>
    <source>
        <strain evidence="2">GVMAG-S-ERX555907-102</strain>
    </source>
</reference>
<dbReference type="EMBL" id="MN741005">
    <property type="protein sequence ID" value="QHU22310.1"/>
    <property type="molecule type" value="Genomic_DNA"/>
</dbReference>